<organism evidence="4 5">
    <name type="scientific">Aureobasidium subglaciale (strain EXF-2481)</name>
    <name type="common">Aureobasidium pullulans var. subglaciale</name>
    <dbReference type="NCBI Taxonomy" id="1043005"/>
    <lineage>
        <taxon>Eukaryota</taxon>
        <taxon>Fungi</taxon>
        <taxon>Dikarya</taxon>
        <taxon>Ascomycota</taxon>
        <taxon>Pezizomycotina</taxon>
        <taxon>Dothideomycetes</taxon>
        <taxon>Dothideomycetidae</taxon>
        <taxon>Dothideales</taxon>
        <taxon>Saccotheciaceae</taxon>
        <taxon>Aureobasidium</taxon>
    </lineage>
</organism>
<dbReference type="PANTHER" id="PTHR47435:SF4">
    <property type="entry name" value="KELCH REPEAT PROTEIN (AFU_ORTHOLOGUE AFUA_5G12780)"/>
    <property type="match status" value="1"/>
</dbReference>
<dbReference type="Proteomes" id="UP000030641">
    <property type="component" value="Unassembled WGS sequence"/>
</dbReference>
<keyword evidence="2" id="KW-0408">Iron</keyword>
<dbReference type="PANTHER" id="PTHR47435">
    <property type="entry name" value="KELCH REPEAT PROTEIN (AFU_ORTHOLOGUE AFUA_5G12780)"/>
    <property type="match status" value="1"/>
</dbReference>
<name>A0A074YHY6_AURSE</name>
<evidence type="ECO:0000256" key="3">
    <source>
        <dbReference type="SAM" id="MobiDB-lite"/>
    </source>
</evidence>
<accession>A0A074YHY6</accession>
<dbReference type="GeneID" id="25363556"/>
<feature type="region of interest" description="Disordered" evidence="3">
    <location>
        <begin position="161"/>
        <end position="182"/>
    </location>
</feature>
<evidence type="ECO:0008006" key="6">
    <source>
        <dbReference type="Google" id="ProtNLM"/>
    </source>
</evidence>
<dbReference type="AlphaFoldDB" id="A0A074YHY6"/>
<dbReference type="Gene3D" id="2.120.10.80">
    <property type="entry name" value="Kelch-type beta propeller"/>
    <property type="match status" value="2"/>
</dbReference>
<evidence type="ECO:0000313" key="4">
    <source>
        <dbReference type="EMBL" id="KEQ97438.1"/>
    </source>
</evidence>
<dbReference type="SUPFAM" id="SSF117281">
    <property type="entry name" value="Kelch motif"/>
    <property type="match status" value="1"/>
</dbReference>
<keyword evidence="1" id="KW-0677">Repeat</keyword>
<dbReference type="OMA" id="FFVHAGC"/>
<proteinExistence type="predicted"/>
<evidence type="ECO:0000256" key="2">
    <source>
        <dbReference type="ARBA" id="ARBA00023004"/>
    </source>
</evidence>
<sequence>MAEAAGVLYAVEHLVEGGLALAKGIYDPTLPLKATTRPINDVKLPRVYHSVSEVKGRAYVFGGKTDEDQLADNAMHMIILPSSGIESTDYQRLGPTSESPPARYGHSSAVIDDQIYVFGGSGAQGPLEEKGRVWVFDTDTNSWSSLDAAVGDVPKSRMWAAAAASSEPKPEHRRTDDNVAPQYPLDPAKMVPEPLSPSVYGTFVVYGGTVDNEASSSPELWAFDIASRTWNQLPSPPAPTGSPSITFHNNRLYAVSGTSTHYIDLSFSGCSYTDKPTTGPTTLSPWSSLPLSAPDLQIPTSSSSATSLLPITTGQGRNYLLHITPSCLTTLQLTSSATTAASLKDRARDAISKKNATHEWAEVRYYNNEGVLIQEGQKERGVGGREGFSATKVKEIDGGCVFIWGGVVDGKVKGDGLLIEVGK</sequence>
<reference evidence="4 5" key="1">
    <citation type="journal article" date="2014" name="BMC Genomics">
        <title>Genome sequencing of four Aureobasidium pullulans varieties: biotechnological potential, stress tolerance, and description of new species.</title>
        <authorList>
            <person name="Gostin Ar C."/>
            <person name="Ohm R.A."/>
            <person name="Kogej T."/>
            <person name="Sonjak S."/>
            <person name="Turk M."/>
            <person name="Zajc J."/>
            <person name="Zalar P."/>
            <person name="Grube M."/>
            <person name="Sun H."/>
            <person name="Han J."/>
            <person name="Sharma A."/>
            <person name="Chiniquy J."/>
            <person name="Ngan C.Y."/>
            <person name="Lipzen A."/>
            <person name="Barry K."/>
            <person name="Grigoriev I.V."/>
            <person name="Gunde-Cimerman N."/>
        </authorList>
    </citation>
    <scope>NUCLEOTIDE SEQUENCE [LARGE SCALE GENOMIC DNA]</scope>
    <source>
        <strain evidence="4 5">EXF-2481</strain>
    </source>
</reference>
<dbReference type="InterPro" id="IPR015915">
    <property type="entry name" value="Kelch-typ_b-propeller"/>
</dbReference>
<evidence type="ECO:0000313" key="5">
    <source>
        <dbReference type="Proteomes" id="UP000030641"/>
    </source>
</evidence>
<dbReference type="OrthoDB" id="10250130at2759"/>
<dbReference type="RefSeq" id="XP_013345808.1">
    <property type="nucleotide sequence ID" value="XM_013490354.1"/>
</dbReference>
<keyword evidence="5" id="KW-1185">Reference proteome</keyword>
<protein>
    <recommendedName>
        <fullName evidence="6">Galactose oxidase</fullName>
    </recommendedName>
</protein>
<dbReference type="EMBL" id="KL584754">
    <property type="protein sequence ID" value="KEQ97438.1"/>
    <property type="molecule type" value="Genomic_DNA"/>
</dbReference>
<dbReference type="GO" id="GO:0019760">
    <property type="term" value="P:glucosinolate metabolic process"/>
    <property type="evidence" value="ECO:0007669"/>
    <property type="project" value="UniProtKB-ARBA"/>
</dbReference>
<dbReference type="Pfam" id="PF24681">
    <property type="entry name" value="Kelch_KLHDC2_KLHL20_DRC7"/>
    <property type="match status" value="1"/>
</dbReference>
<dbReference type="STRING" id="1043005.A0A074YHY6"/>
<dbReference type="InParanoid" id="A0A074YHY6"/>
<gene>
    <name evidence="4" type="ORF">AUEXF2481DRAFT_27684</name>
</gene>
<evidence type="ECO:0000256" key="1">
    <source>
        <dbReference type="ARBA" id="ARBA00022737"/>
    </source>
</evidence>
<dbReference type="HOGENOM" id="CLU_540823_0_0_1"/>
<feature type="compositionally biased region" description="Basic and acidic residues" evidence="3">
    <location>
        <begin position="168"/>
        <end position="177"/>
    </location>
</feature>